<evidence type="ECO:0000256" key="1">
    <source>
        <dbReference type="ARBA" id="ARBA00022722"/>
    </source>
</evidence>
<dbReference type="SMART" id="SM00471">
    <property type="entry name" value="HDc"/>
    <property type="match status" value="1"/>
</dbReference>
<dbReference type="Pfam" id="PF00013">
    <property type="entry name" value="KH_1"/>
    <property type="match status" value="1"/>
</dbReference>
<keyword evidence="7" id="KW-0175">Coiled coil</keyword>
<evidence type="ECO:0000313" key="9">
    <source>
        <dbReference type="EMBL" id="RFT16938.1"/>
    </source>
</evidence>
<gene>
    <name evidence="5" type="primary">rny</name>
    <name evidence="9" type="ORF">OP8BY_0880</name>
</gene>
<dbReference type="PROSITE" id="PS50084">
    <property type="entry name" value="KH_TYPE_1"/>
    <property type="match status" value="1"/>
</dbReference>
<dbReference type="FunFam" id="1.10.3210.10:FF:000013">
    <property type="entry name" value="Ribonuclease Y"/>
    <property type="match status" value="1"/>
</dbReference>
<keyword evidence="5" id="KW-1003">Cell membrane</keyword>
<evidence type="ECO:0000256" key="6">
    <source>
        <dbReference type="NCBIfam" id="TIGR03319"/>
    </source>
</evidence>
<dbReference type="GO" id="GO:0006402">
    <property type="term" value="P:mRNA catabolic process"/>
    <property type="evidence" value="ECO:0007669"/>
    <property type="project" value="UniProtKB-UniRule"/>
</dbReference>
<evidence type="ECO:0000256" key="5">
    <source>
        <dbReference type="HAMAP-Rule" id="MF_00335"/>
    </source>
</evidence>
<dbReference type="NCBIfam" id="TIGR03319">
    <property type="entry name" value="RNase_Y"/>
    <property type="match status" value="1"/>
</dbReference>
<proteinExistence type="inferred from homology"/>
<keyword evidence="5" id="KW-0472">Membrane</keyword>
<organism evidence="9 10">
    <name type="scientific">Candidatus Saccharicenans subterraneus</name>
    <dbReference type="NCBI Taxonomy" id="2508984"/>
    <lineage>
        <taxon>Bacteria</taxon>
        <taxon>Candidatus Aminicenantota</taxon>
        <taxon>Candidatus Aminicenantia</taxon>
        <taxon>Candidatus Aminicenantales</taxon>
        <taxon>Candidatus Saccharicenantaceae</taxon>
        <taxon>Candidatus Saccharicenans</taxon>
    </lineage>
</organism>
<comment type="function">
    <text evidence="5">Endoribonuclease that initiates mRNA decay.</text>
</comment>
<comment type="caution">
    <text evidence="9">The sequence shown here is derived from an EMBL/GenBank/DDBJ whole genome shotgun (WGS) entry which is preliminary data.</text>
</comment>
<keyword evidence="5" id="KW-0812">Transmembrane</keyword>
<dbReference type="PANTHER" id="PTHR12826">
    <property type="entry name" value="RIBONUCLEASE Y"/>
    <property type="match status" value="1"/>
</dbReference>
<dbReference type="InterPro" id="IPR004087">
    <property type="entry name" value="KH_dom"/>
</dbReference>
<dbReference type="Gene3D" id="3.30.1370.10">
    <property type="entry name" value="K Homology domain, type 1"/>
    <property type="match status" value="1"/>
</dbReference>
<dbReference type="InterPro" id="IPR006674">
    <property type="entry name" value="HD_domain"/>
</dbReference>
<dbReference type="InterPro" id="IPR003607">
    <property type="entry name" value="HD/PDEase_dom"/>
</dbReference>
<feature type="transmembrane region" description="Helical" evidence="5">
    <location>
        <begin position="6"/>
        <end position="24"/>
    </location>
</feature>
<dbReference type="SMART" id="SM00322">
    <property type="entry name" value="KH"/>
    <property type="match status" value="1"/>
</dbReference>
<dbReference type="InterPro" id="IPR006675">
    <property type="entry name" value="HDIG_dom"/>
</dbReference>
<comment type="subcellular location">
    <subcellularLocation>
        <location evidence="5">Cell membrane</location>
        <topology evidence="5">Single-pass membrane protein</topology>
    </subcellularLocation>
</comment>
<dbReference type="EC" id="3.1.-.-" evidence="5 6"/>
<dbReference type="HAMAP" id="MF_00335">
    <property type="entry name" value="RNase_Y"/>
    <property type="match status" value="1"/>
</dbReference>
<dbReference type="Pfam" id="PF12072">
    <property type="entry name" value="RNase_Y_N"/>
    <property type="match status" value="1"/>
</dbReference>
<dbReference type="GO" id="GO:0016787">
    <property type="term" value="F:hydrolase activity"/>
    <property type="evidence" value="ECO:0007669"/>
    <property type="project" value="UniProtKB-KW"/>
</dbReference>
<sequence length="520" mass="58911">MKAVLIAGIPVLSLILLFFIFLLLKRSRGLKGLLQAEAQAKEILARAAEEAEKIKKQAEAEAREKDAARQAEFEAQTREKRRKLSELERRLLNKEEALERRYQNLERKERDLSAKERRLYGKEKELEALEQKITETLQKQTEELERIAGLTQEEARNTLIRKIEDEAKLQAVQAIRRVEEETREKSRALAREIISNAIQRSAAEHVVETTVSVVDLPSDDMKGRIIGREGRNIRALEMATGVDIIVDDTPEAVILSSFDPLRRELARMAIEKLVADGRIHPARIEDIVEQVKAELEEKIKQEGENTLYELGIQNMHPELIKYLGKLKYRTSYGQNVLQHAKEVAMLAALMARELGADVNVALRAGLLHDIGKAVDKDYEGTHTELSVELTKKYGESEAVIQAIASHHRDIDFPSVEAVLVQAADTLSAARPGARRELLETYIQRLEKLEQIATSFEGVAKAFALQAGREIRIIVDAQKVSDDRAMVIARDIAQKIKDELDYPGQIKVMVIREMRAVEYAR</sequence>
<feature type="domain" description="HD" evidence="8">
    <location>
        <begin position="336"/>
        <end position="429"/>
    </location>
</feature>
<keyword evidence="1 5" id="KW-0540">Nuclease</keyword>
<dbReference type="InterPro" id="IPR036612">
    <property type="entry name" value="KH_dom_type_1_sf"/>
</dbReference>
<evidence type="ECO:0000256" key="4">
    <source>
        <dbReference type="ARBA" id="ARBA00022884"/>
    </source>
</evidence>
<dbReference type="InterPro" id="IPR022711">
    <property type="entry name" value="RNase_Y_N"/>
</dbReference>
<dbReference type="InterPro" id="IPR004088">
    <property type="entry name" value="KH_dom_type_1"/>
</dbReference>
<dbReference type="Proteomes" id="UP000257323">
    <property type="component" value="Unassembled WGS sequence"/>
</dbReference>
<dbReference type="GO" id="GO:0004521">
    <property type="term" value="F:RNA endonuclease activity"/>
    <property type="evidence" value="ECO:0007669"/>
    <property type="project" value="UniProtKB-UniRule"/>
</dbReference>
<evidence type="ECO:0000313" key="10">
    <source>
        <dbReference type="Proteomes" id="UP000257323"/>
    </source>
</evidence>
<evidence type="ECO:0000256" key="7">
    <source>
        <dbReference type="SAM" id="Coils"/>
    </source>
</evidence>
<dbReference type="PANTHER" id="PTHR12826:SF15">
    <property type="entry name" value="RIBONUCLEASE Y"/>
    <property type="match status" value="1"/>
</dbReference>
<dbReference type="SUPFAM" id="SSF54791">
    <property type="entry name" value="Eukaryotic type KH-domain (KH-domain type I)"/>
    <property type="match status" value="1"/>
</dbReference>
<dbReference type="Gene3D" id="1.10.3210.10">
    <property type="entry name" value="Hypothetical protein af1432"/>
    <property type="match status" value="1"/>
</dbReference>
<dbReference type="GO" id="GO:0005886">
    <property type="term" value="C:plasma membrane"/>
    <property type="evidence" value="ECO:0007669"/>
    <property type="project" value="UniProtKB-SubCell"/>
</dbReference>
<accession>A0A3E2BQE0</accession>
<keyword evidence="2 5" id="KW-0255">Endonuclease</keyword>
<dbReference type="AlphaFoldDB" id="A0A3E2BQE0"/>
<dbReference type="GO" id="GO:0003723">
    <property type="term" value="F:RNA binding"/>
    <property type="evidence" value="ECO:0007669"/>
    <property type="project" value="UniProtKB-UniRule"/>
</dbReference>
<dbReference type="EMBL" id="QUAH01000001">
    <property type="protein sequence ID" value="RFT16938.1"/>
    <property type="molecule type" value="Genomic_DNA"/>
</dbReference>
<keyword evidence="4 5" id="KW-0694">RNA-binding</keyword>
<dbReference type="PROSITE" id="PS51831">
    <property type="entry name" value="HD"/>
    <property type="match status" value="1"/>
</dbReference>
<dbReference type="SUPFAM" id="SSF109604">
    <property type="entry name" value="HD-domain/PDEase-like"/>
    <property type="match status" value="1"/>
</dbReference>
<protein>
    <recommendedName>
        <fullName evidence="5 6">Ribonuclease Y</fullName>
        <shortName evidence="5">RNase Y</shortName>
        <ecNumber evidence="5 6">3.1.-.-</ecNumber>
    </recommendedName>
</protein>
<feature type="coiled-coil region" evidence="7">
    <location>
        <begin position="30"/>
        <end position="184"/>
    </location>
</feature>
<dbReference type="InterPro" id="IPR017705">
    <property type="entry name" value="Ribonuclease_Y"/>
</dbReference>
<dbReference type="Pfam" id="PF01966">
    <property type="entry name" value="HD"/>
    <property type="match status" value="1"/>
</dbReference>
<keyword evidence="5" id="KW-1133">Transmembrane helix</keyword>
<evidence type="ECO:0000256" key="2">
    <source>
        <dbReference type="ARBA" id="ARBA00022759"/>
    </source>
</evidence>
<dbReference type="NCBIfam" id="TIGR00277">
    <property type="entry name" value="HDIG"/>
    <property type="match status" value="1"/>
</dbReference>
<name>A0A3E2BQE0_9BACT</name>
<keyword evidence="3 5" id="KW-0378">Hydrolase</keyword>
<dbReference type="CDD" id="cd22431">
    <property type="entry name" value="KH-I_RNaseY"/>
    <property type="match status" value="1"/>
</dbReference>
<evidence type="ECO:0000256" key="3">
    <source>
        <dbReference type="ARBA" id="ARBA00022801"/>
    </source>
</evidence>
<reference evidence="9 10" key="1">
    <citation type="submission" date="2018-08" db="EMBL/GenBank/DDBJ databases">
        <title>Genome analysis of the thermophilic bacterium of the candidate phylum Aminicenantes from deep subsurface aquifer revealed its physiology and ecological role.</title>
        <authorList>
            <person name="Kadnikov V.V."/>
            <person name="Mardanov A.V."/>
            <person name="Beletsky A.V."/>
            <person name="Karnachuk O.V."/>
            <person name="Ravin N.V."/>
        </authorList>
    </citation>
    <scope>NUCLEOTIDE SEQUENCE [LARGE SCALE GENOMIC DNA]</scope>
    <source>
        <strain evidence="9">BY38</strain>
    </source>
</reference>
<evidence type="ECO:0000259" key="8">
    <source>
        <dbReference type="PROSITE" id="PS51831"/>
    </source>
</evidence>
<dbReference type="CDD" id="cd00077">
    <property type="entry name" value="HDc"/>
    <property type="match status" value="1"/>
</dbReference>
<comment type="similarity">
    <text evidence="5">Belongs to the RNase Y family.</text>
</comment>